<dbReference type="RefSeq" id="WP_075900727.1">
    <property type="nucleotide sequence ID" value="NZ_MKZS01000001.1"/>
</dbReference>
<sequence>MEKIESKPSGDGIVTEQTTNWHSIDWKNAYRMVRKLRRRIFKATREGNWKKVNKLQRLMLRSYSNILTSVRQATQINGGKKTPGIDGQAKLNPKERGEMVDALTTYKAWKPIPTKRIYIPKSNGKQRPLGIPSMTDRCLQAIVKNALEPTWEARFEPVSYGFRPGRSAHDARQRIFQNICGEKNRKWWVLDADISGCFDNIAHEPLLETIGSFPATHLIKEWLKAGYVYKDVFYNTEEGTPQGGIISPLLANIALHGLEKELGIKYRWSRDKRKKDGGGWYNVTPRTYVRFADDFVILTESEEDAANAKEITEKWLSERGLKLSKEKTKISHVSTGFDFLGWTFRKYKTTSRKTGLITLIKPSQKSVKKVKNKLKEEFKKLKGVSQREVIHKLNPIIRGWSNYHSGAVSKEIFSQLDNYVYWKLQRWGRRKHSKKSHEWVNKKYFGKLCPGRDDNWVFGEEGYHINKFAWTRIERHTLVTFDKSPDDPGLIEYWKEREVKQKEKTARSKLSSGRDKIANRQGYKCPFCQQNLGNYDKVHLHHIMPKSLGGLDKYDHLIYLHNDCHHSIHALGATNPDIQQMLRSGMEKPSKTRNKSQKVQNRKSKKSKSQKITCSKGIRCAVYLETCSHGA</sequence>
<dbReference type="AlphaFoldDB" id="A0A1U7N3D7"/>
<keyword evidence="3" id="KW-0548">Nucleotidyltransferase</keyword>
<dbReference type="InterPro" id="IPR051083">
    <property type="entry name" value="GrpII_Intron_Splice-Mob/Def"/>
</dbReference>
<organism evidence="3 4">
    <name type="scientific">Moorena bouillonii PNG</name>
    <dbReference type="NCBI Taxonomy" id="568701"/>
    <lineage>
        <taxon>Bacteria</taxon>
        <taxon>Bacillati</taxon>
        <taxon>Cyanobacteriota</taxon>
        <taxon>Cyanophyceae</taxon>
        <taxon>Coleofasciculales</taxon>
        <taxon>Coleofasciculaceae</taxon>
        <taxon>Moorena</taxon>
    </lineage>
</organism>
<gene>
    <name evidence="3" type="ORF">BJP37_17065</name>
</gene>
<dbReference type="CDD" id="cd01651">
    <property type="entry name" value="RT_G2_intron"/>
    <property type="match status" value="1"/>
</dbReference>
<reference evidence="3 4" key="1">
    <citation type="submission" date="2016-10" db="EMBL/GenBank/DDBJ databases">
        <title>Comparative genomics uncovers the prolific and rare metabolic potential of the cyanobacterial genus Moorea.</title>
        <authorList>
            <person name="Leao T."/>
            <person name="Castelao G."/>
            <person name="Korobeynikov A."/>
            <person name="Monroe E.A."/>
            <person name="Podell S."/>
            <person name="Glukhov E."/>
            <person name="Allen E."/>
            <person name="Gerwick W.H."/>
            <person name="Gerwick L."/>
        </authorList>
    </citation>
    <scope>NUCLEOTIDE SEQUENCE [LARGE SCALE GENOMIC DNA]</scope>
    <source>
        <strain evidence="3 4">PNG5-198</strain>
    </source>
</reference>
<dbReference type="InterPro" id="IPR003615">
    <property type="entry name" value="HNH_nuc"/>
</dbReference>
<dbReference type="Gene3D" id="1.10.30.50">
    <property type="match status" value="1"/>
</dbReference>
<dbReference type="EMBL" id="MKZS01000001">
    <property type="protein sequence ID" value="OLT60469.1"/>
    <property type="molecule type" value="Genomic_DNA"/>
</dbReference>
<feature type="domain" description="Reverse transcriptase" evidence="2">
    <location>
        <begin position="100"/>
        <end position="344"/>
    </location>
</feature>
<dbReference type="InterPro" id="IPR013597">
    <property type="entry name" value="Mat_intron_G2"/>
</dbReference>
<evidence type="ECO:0000256" key="1">
    <source>
        <dbReference type="SAM" id="MobiDB-lite"/>
    </source>
</evidence>
<keyword evidence="3" id="KW-0808">Transferase</keyword>
<dbReference type="Pfam" id="PF00078">
    <property type="entry name" value="RVT_1"/>
    <property type="match status" value="1"/>
</dbReference>
<evidence type="ECO:0000259" key="2">
    <source>
        <dbReference type="PROSITE" id="PS50878"/>
    </source>
</evidence>
<keyword evidence="3" id="KW-0695">RNA-directed DNA polymerase</keyword>
<dbReference type="Pfam" id="PF08388">
    <property type="entry name" value="GIIM"/>
    <property type="match status" value="1"/>
</dbReference>
<feature type="region of interest" description="Disordered" evidence="1">
    <location>
        <begin position="584"/>
        <end position="610"/>
    </location>
</feature>
<dbReference type="SMART" id="SM00507">
    <property type="entry name" value="HNHc"/>
    <property type="match status" value="1"/>
</dbReference>
<comment type="caution">
    <text evidence="3">The sequence shown here is derived from an EMBL/GenBank/DDBJ whole genome shotgun (WGS) entry which is preliminary data.</text>
</comment>
<keyword evidence="4" id="KW-1185">Reference proteome</keyword>
<protein>
    <submittedName>
        <fullName evidence="3">Group II intron reverse transcriptase/maturase</fullName>
    </submittedName>
</protein>
<dbReference type="Pfam" id="PF13655">
    <property type="entry name" value="RVT_N"/>
    <property type="match status" value="1"/>
</dbReference>
<evidence type="ECO:0000313" key="3">
    <source>
        <dbReference type="EMBL" id="OLT60469.1"/>
    </source>
</evidence>
<dbReference type="SUPFAM" id="SSF56672">
    <property type="entry name" value="DNA/RNA polymerases"/>
    <property type="match status" value="1"/>
</dbReference>
<dbReference type="Proteomes" id="UP000186657">
    <property type="component" value="Unassembled WGS sequence"/>
</dbReference>
<dbReference type="InterPro" id="IPR000477">
    <property type="entry name" value="RT_dom"/>
</dbReference>
<dbReference type="GO" id="GO:0003964">
    <property type="term" value="F:RNA-directed DNA polymerase activity"/>
    <property type="evidence" value="ECO:0007669"/>
    <property type="project" value="UniProtKB-KW"/>
</dbReference>
<dbReference type="InterPro" id="IPR043502">
    <property type="entry name" value="DNA/RNA_pol_sf"/>
</dbReference>
<dbReference type="InterPro" id="IPR025960">
    <property type="entry name" value="RVT_N"/>
</dbReference>
<feature type="compositionally biased region" description="Basic residues" evidence="1">
    <location>
        <begin position="591"/>
        <end position="609"/>
    </location>
</feature>
<dbReference type="PROSITE" id="PS50878">
    <property type="entry name" value="RT_POL"/>
    <property type="match status" value="1"/>
</dbReference>
<dbReference type="PANTHER" id="PTHR34047:SF10">
    <property type="entry name" value="GROUP II INTRON-ASSOCIATED OPEN READING FRAME"/>
    <property type="match status" value="1"/>
</dbReference>
<dbReference type="InterPro" id="IPR030931">
    <property type="entry name" value="Group_II_RT_mat"/>
</dbReference>
<evidence type="ECO:0000313" key="4">
    <source>
        <dbReference type="Proteomes" id="UP000186657"/>
    </source>
</evidence>
<dbReference type="PANTHER" id="PTHR34047">
    <property type="entry name" value="NUCLEAR INTRON MATURASE 1, MITOCHONDRIAL-RELATED"/>
    <property type="match status" value="1"/>
</dbReference>
<accession>A0A1U7N3D7</accession>
<dbReference type="CDD" id="cd00085">
    <property type="entry name" value="HNHc"/>
    <property type="match status" value="1"/>
</dbReference>
<dbReference type="NCBIfam" id="TIGR04416">
    <property type="entry name" value="group_II_RT_mat"/>
    <property type="match status" value="1"/>
</dbReference>
<proteinExistence type="predicted"/>
<name>A0A1U7N3D7_9CYAN</name>